<gene>
    <name evidence="2" type="ORF">E1963_13910</name>
</gene>
<evidence type="ECO:0000313" key="3">
    <source>
        <dbReference type="Proteomes" id="UP000295710"/>
    </source>
</evidence>
<dbReference type="SUPFAM" id="SSF53474">
    <property type="entry name" value="alpha/beta-Hydrolases"/>
    <property type="match status" value="1"/>
</dbReference>
<name>A0A4V2WSC5_9FIRM</name>
<dbReference type="EMBL" id="SMMX01000012">
    <property type="protein sequence ID" value="TDA21040.1"/>
    <property type="molecule type" value="Genomic_DNA"/>
</dbReference>
<dbReference type="Pfam" id="PF00561">
    <property type="entry name" value="Abhydrolase_1"/>
    <property type="match status" value="1"/>
</dbReference>
<keyword evidence="2" id="KW-0378">Hydrolase</keyword>
<keyword evidence="3" id="KW-1185">Reference proteome</keyword>
<dbReference type="PANTHER" id="PTHR46438">
    <property type="entry name" value="ALPHA/BETA-HYDROLASES SUPERFAMILY PROTEIN"/>
    <property type="match status" value="1"/>
</dbReference>
<dbReference type="GO" id="GO:0016787">
    <property type="term" value="F:hydrolase activity"/>
    <property type="evidence" value="ECO:0007669"/>
    <property type="project" value="UniProtKB-KW"/>
</dbReference>
<reference evidence="2 3" key="1">
    <citation type="journal article" date="2016" name="Nat. Microbiol.">
        <title>The Mouse Intestinal Bacterial Collection (miBC) provides host-specific insight into cultured diversity and functional potential of the gut microbiota.</title>
        <authorList>
            <person name="Lagkouvardos I."/>
            <person name="Pukall R."/>
            <person name="Abt B."/>
            <person name="Foesel B.U."/>
            <person name="Meier-Kolthoff J.P."/>
            <person name="Kumar N."/>
            <person name="Bresciani A."/>
            <person name="Martinez I."/>
            <person name="Just S."/>
            <person name="Ziegler C."/>
            <person name="Brugiroux S."/>
            <person name="Garzetti D."/>
            <person name="Wenning M."/>
            <person name="Bui T.P."/>
            <person name="Wang J."/>
            <person name="Hugenholtz F."/>
            <person name="Plugge C.M."/>
            <person name="Peterson D.A."/>
            <person name="Hornef M.W."/>
            <person name="Baines J.F."/>
            <person name="Smidt H."/>
            <person name="Walter J."/>
            <person name="Kristiansen K."/>
            <person name="Nielsen H.B."/>
            <person name="Haller D."/>
            <person name="Overmann J."/>
            <person name="Stecher B."/>
            <person name="Clavel T."/>
        </authorList>
    </citation>
    <scope>NUCLEOTIDE SEQUENCE [LARGE SCALE GENOMIC DNA]</scope>
    <source>
        <strain evidence="2 3">DSM 28560</strain>
    </source>
</reference>
<dbReference type="AlphaFoldDB" id="A0A4V2WSC5"/>
<dbReference type="Gene3D" id="3.40.50.1820">
    <property type="entry name" value="alpha/beta hydrolase"/>
    <property type="match status" value="1"/>
</dbReference>
<dbReference type="PANTHER" id="PTHR46438:SF2">
    <property type="entry name" value="ALPHA_BETA-HYDROLASES SUPERFAMILY PROTEIN"/>
    <property type="match status" value="1"/>
</dbReference>
<dbReference type="InterPro" id="IPR000073">
    <property type="entry name" value="AB_hydrolase_1"/>
</dbReference>
<organism evidence="2 3">
    <name type="scientific">Extibacter muris</name>
    <dbReference type="NCBI Taxonomy" id="1796622"/>
    <lineage>
        <taxon>Bacteria</taxon>
        <taxon>Bacillati</taxon>
        <taxon>Bacillota</taxon>
        <taxon>Clostridia</taxon>
        <taxon>Lachnospirales</taxon>
        <taxon>Lachnospiraceae</taxon>
        <taxon>Extibacter</taxon>
    </lineage>
</organism>
<accession>A0A4V2WSC5</accession>
<dbReference type="Proteomes" id="UP000295710">
    <property type="component" value="Unassembled WGS sequence"/>
</dbReference>
<protein>
    <submittedName>
        <fullName evidence="2">Alpha/beta fold hydrolase</fullName>
    </submittedName>
</protein>
<dbReference type="RefSeq" id="WP_132279040.1">
    <property type="nucleotide sequence ID" value="NZ_JAOBST010000046.1"/>
</dbReference>
<evidence type="ECO:0000259" key="1">
    <source>
        <dbReference type="Pfam" id="PF00561"/>
    </source>
</evidence>
<feature type="domain" description="AB hydrolase-1" evidence="1">
    <location>
        <begin position="62"/>
        <end position="164"/>
    </location>
</feature>
<proteinExistence type="predicted"/>
<evidence type="ECO:0000313" key="2">
    <source>
        <dbReference type="EMBL" id="TDA21040.1"/>
    </source>
</evidence>
<comment type="caution">
    <text evidence="2">The sequence shown here is derived from an EMBL/GenBank/DDBJ whole genome shotgun (WGS) entry which is preliminary data.</text>
</comment>
<dbReference type="InterPro" id="IPR029058">
    <property type="entry name" value="AB_hydrolase_fold"/>
</dbReference>
<sequence>MSWKKKFAAVSALAGVSAVTLHMINKFIYFSATLDDLLTNPSGSYYEWRFGKIYYTKKGEGKPLLLIHDLTTYSSAYEWNKVIDHLSKNHTVFSIDLLGCGRSDKPNLTYTNYMYMQLITDFIKHVIGDKTDVIATGKSGSFVLAACQNDNSIVDQIVLVNPASIELLGKIPTKRSKCLSLLINTPVIGTFVYNMLTKRSDIQALFQMDYYYDFDKIEENLVRTYYESAHSGNASSKYLFASMSGYYTTINIPHCLESLSNSIFIITGKSNSDNFDFADAYKDILPSIEIVEMDDSKYLPQLEHAHEFLEQVNILLSTEE</sequence>